<sequence length="903" mass="105692">MVKGRPRENKGPCVICGKDDINEKYRKITPNLFQKALKSLESQNLAVELKLYDQLCEKHYNDLVVFDRNISKKKLIREVDLAYNDRGNRAKRVCLLQETYEDLLNNASSTEQLEREVLELRAKVDNHMRNSEKNNDFRRFSEYFNDQVARMTRVLYQDQRRGNLPKLDATDFVEFLESQDSRLEGFFDILFKAMNPKEKNKKTQESLKQKIMVLCYQMAGLRNKQVSGVKSAIGLFLVESGTSTHCVNTIAKMGFGSTYQTAFNRLDKIESSHQSGVQTYIQNFSNNLLIACVDDYHNIHGTRIPSTNSTSQIAHMATVLLNTAQISPVPYYSNNNFPIHNCHGVDASLLKMICKEQFMITLAISYNSIKSSWSLATDLIDNDTDLIENLTIHSYDTDISEKYHRKFNQIKLVDCVELDLKNTKNYILPETKKYLETFVIPFPADFPGQLFVRRAIINKLEFESESSIQQEITHLIPFMGPLHVSLNTRESVFITFHSFFNYMYKSVFGKVKKLAAKPKPWRINLLLYLAHEGWLLIKKYVMRKFGRSKDISYVTFLDLLDNLIPATLDIYAYLFRNNKFEEYVDTIFRLWTTMRRFHRHNYDKIMLAFLSDICYWKKIQHPIINTLETHLNVFDEYPVENFHSLLRRHTSAKVSTGKSLRRDALFIDHCRHENSFVKSFEPKRDYLYSKKDLDDLVKLTAIFHLDFFNNLWKSPNKAELKKEGKRAKKDYIYFPGIETRFSFGALPLGYHSKHQPAIDKLCDRLECTDLSWDNGQVLTCGHGYHETCFHTLGLHCPHCFNYLSDSIEELSQSYNHRLRMSEDIDSWTDSQVQDEDEELENVETISKQIGIDIELKKKISGKFNHLFSSFNLILRILQNFQKNLLKIVYRLKVLNCYQFLVQY</sequence>
<dbReference type="EMBL" id="LLXI01001897">
    <property type="protein sequence ID" value="PKY55592.1"/>
    <property type="molecule type" value="Genomic_DNA"/>
</dbReference>
<comment type="caution">
    <text evidence="1">The sequence shown here is derived from an EMBL/GenBank/DDBJ whole genome shotgun (WGS) entry which is preliminary data.</text>
</comment>
<dbReference type="VEuPathDB" id="FungiDB:FUN_022560"/>
<dbReference type="VEuPathDB" id="FungiDB:FUN_022562"/>
<name>A0A2I1H9P4_9GLOM</name>
<proteinExistence type="predicted"/>
<dbReference type="VEuPathDB" id="FungiDB:FUN_022559"/>
<accession>A0A2I1H9P4</accession>
<dbReference type="AlphaFoldDB" id="A0A2I1H9P4"/>
<dbReference type="VEuPathDB" id="FungiDB:RhiirFUN_013431"/>
<evidence type="ECO:0000313" key="1">
    <source>
        <dbReference type="EMBL" id="PKY55592.1"/>
    </source>
</evidence>
<dbReference type="VEuPathDB" id="FungiDB:FUN_022561"/>
<gene>
    <name evidence="1" type="ORF">RhiirA4_80699</name>
</gene>
<protein>
    <submittedName>
        <fullName evidence="1">Uncharacterized protein</fullName>
    </submittedName>
</protein>
<organism evidence="1 2">
    <name type="scientific">Rhizophagus irregularis</name>
    <dbReference type="NCBI Taxonomy" id="588596"/>
    <lineage>
        <taxon>Eukaryota</taxon>
        <taxon>Fungi</taxon>
        <taxon>Fungi incertae sedis</taxon>
        <taxon>Mucoromycota</taxon>
        <taxon>Glomeromycotina</taxon>
        <taxon>Glomeromycetes</taxon>
        <taxon>Glomerales</taxon>
        <taxon>Glomeraceae</taxon>
        <taxon>Rhizophagus</taxon>
    </lineage>
</organism>
<reference evidence="1 2" key="1">
    <citation type="submission" date="2015-10" db="EMBL/GenBank/DDBJ databases">
        <title>Genome analyses suggest a sexual origin of heterokaryosis in a supposedly ancient asexual fungus.</title>
        <authorList>
            <person name="Ropars J."/>
            <person name="Sedzielewska K."/>
            <person name="Noel J."/>
            <person name="Charron P."/>
            <person name="Farinelli L."/>
            <person name="Marton T."/>
            <person name="Kruger M."/>
            <person name="Pelin A."/>
            <person name="Brachmann A."/>
            <person name="Corradi N."/>
        </authorList>
    </citation>
    <scope>NUCLEOTIDE SEQUENCE [LARGE SCALE GENOMIC DNA]</scope>
    <source>
        <strain evidence="1 2">A4</strain>
    </source>
</reference>
<keyword evidence="2" id="KW-1185">Reference proteome</keyword>
<evidence type="ECO:0000313" key="2">
    <source>
        <dbReference type="Proteomes" id="UP000234323"/>
    </source>
</evidence>
<dbReference type="Proteomes" id="UP000234323">
    <property type="component" value="Unassembled WGS sequence"/>
</dbReference>
<dbReference type="VEuPathDB" id="FungiDB:RhiirA1_454002"/>